<organism evidence="7 8">
    <name type="scientific">Echeneis naucrates</name>
    <name type="common">Live sharksucker</name>
    <dbReference type="NCBI Taxonomy" id="173247"/>
    <lineage>
        <taxon>Eukaryota</taxon>
        <taxon>Metazoa</taxon>
        <taxon>Chordata</taxon>
        <taxon>Craniata</taxon>
        <taxon>Vertebrata</taxon>
        <taxon>Euteleostomi</taxon>
        <taxon>Actinopterygii</taxon>
        <taxon>Neopterygii</taxon>
        <taxon>Teleostei</taxon>
        <taxon>Neoteleostei</taxon>
        <taxon>Acanthomorphata</taxon>
        <taxon>Carangaria</taxon>
        <taxon>Carangiformes</taxon>
        <taxon>Echeneidae</taxon>
        <taxon>Echeneis</taxon>
    </lineage>
</organism>
<evidence type="ECO:0000256" key="1">
    <source>
        <dbReference type="ARBA" id="ARBA00004370"/>
    </source>
</evidence>
<dbReference type="InParanoid" id="A0A665VN70"/>
<evidence type="ECO:0000313" key="7">
    <source>
        <dbReference type="Ensembl" id="ENSENLP00000033199.1"/>
    </source>
</evidence>
<feature type="domain" description="THD" evidence="6">
    <location>
        <begin position="95"/>
        <end position="230"/>
    </location>
</feature>
<dbReference type="InterPro" id="IPR008983">
    <property type="entry name" value="Tumour_necrosis_fac-like_dom"/>
</dbReference>
<dbReference type="Ensembl" id="ENSENLT00000034133.1">
    <property type="protein sequence ID" value="ENSENLP00000033199.1"/>
    <property type="gene ID" value="ENSENLG00000014633.1"/>
</dbReference>
<keyword evidence="5" id="KW-0812">Transmembrane</keyword>
<dbReference type="GO" id="GO:0005164">
    <property type="term" value="F:tumor necrosis factor receptor binding"/>
    <property type="evidence" value="ECO:0007669"/>
    <property type="project" value="InterPro"/>
</dbReference>
<dbReference type="InterPro" id="IPR006052">
    <property type="entry name" value="TNF_dom"/>
</dbReference>
<evidence type="ECO:0000259" key="6">
    <source>
        <dbReference type="PROSITE" id="PS50049"/>
    </source>
</evidence>
<dbReference type="GO" id="GO:0005615">
    <property type="term" value="C:extracellular space"/>
    <property type="evidence" value="ECO:0007669"/>
    <property type="project" value="UniProtKB-KW"/>
</dbReference>
<evidence type="ECO:0000256" key="5">
    <source>
        <dbReference type="SAM" id="Phobius"/>
    </source>
</evidence>
<reference evidence="7" key="3">
    <citation type="submission" date="2025-09" db="UniProtKB">
        <authorList>
            <consortium name="Ensembl"/>
        </authorList>
    </citation>
    <scope>IDENTIFICATION</scope>
</reference>
<evidence type="ECO:0000256" key="4">
    <source>
        <dbReference type="ARBA" id="ARBA00023136"/>
    </source>
</evidence>
<keyword evidence="3" id="KW-0202">Cytokine</keyword>
<dbReference type="GO" id="GO:0005125">
    <property type="term" value="F:cytokine activity"/>
    <property type="evidence" value="ECO:0007669"/>
    <property type="project" value="UniProtKB-KW"/>
</dbReference>
<evidence type="ECO:0000313" key="8">
    <source>
        <dbReference type="Proteomes" id="UP000472264"/>
    </source>
</evidence>
<reference evidence="7" key="2">
    <citation type="submission" date="2025-08" db="UniProtKB">
        <authorList>
            <consortium name="Ensembl"/>
        </authorList>
    </citation>
    <scope>IDENTIFICATION</scope>
</reference>
<dbReference type="OrthoDB" id="6072476at2759"/>
<feature type="transmembrane region" description="Helical" evidence="5">
    <location>
        <begin position="38"/>
        <end position="61"/>
    </location>
</feature>
<evidence type="ECO:0000256" key="2">
    <source>
        <dbReference type="ARBA" id="ARBA00008670"/>
    </source>
</evidence>
<dbReference type="AlphaFoldDB" id="A0A665VN70"/>
<gene>
    <name evidence="7" type="primary">tnfsf14</name>
</gene>
<keyword evidence="8" id="KW-1185">Reference proteome</keyword>
<dbReference type="PANTHER" id="PTHR11471">
    <property type="entry name" value="TUMOR NECROSIS FACTOR FAMILY MEMBER"/>
    <property type="match status" value="1"/>
</dbReference>
<proteinExistence type="inferred from homology"/>
<dbReference type="SUPFAM" id="SSF49842">
    <property type="entry name" value="TNF-like"/>
    <property type="match status" value="1"/>
</dbReference>
<sequence>MTKVDHPSVFVVDSYATRPPIPPRGGQRKRGLGPAQTLLFLLVGLAFCGIAIEACFIYHFFQVESAVHASSSKMTGGEEAPPTLWPSYEIHPSKPVAHLTDGQDVVHKTRVMGWSMISGPLLYEVDYKDGHLIIQREGYYFVYSKVFFTESRVFHHAINRISEKYSRGNMTLLQARKYSRTNPLNKIRSNSFLGGVFQLDQNDALYVTVSNTKQITRHGAYENVFGAFMI</sequence>
<accession>A0A665VN70</accession>
<comment type="similarity">
    <text evidence="2">Belongs to the tumor necrosis factor family.</text>
</comment>
<evidence type="ECO:0000256" key="3">
    <source>
        <dbReference type="ARBA" id="ARBA00022514"/>
    </source>
</evidence>
<dbReference type="GO" id="GO:0006955">
    <property type="term" value="P:immune response"/>
    <property type="evidence" value="ECO:0007669"/>
    <property type="project" value="InterPro"/>
</dbReference>
<protein>
    <submittedName>
        <fullName evidence="7">Tumor necrosis factor ligand superfamily member 14-like</fullName>
    </submittedName>
</protein>
<keyword evidence="4 5" id="KW-0472">Membrane</keyword>
<dbReference type="Gene3D" id="2.60.120.40">
    <property type="match status" value="1"/>
</dbReference>
<dbReference type="GO" id="GO:0016020">
    <property type="term" value="C:membrane"/>
    <property type="evidence" value="ECO:0007669"/>
    <property type="project" value="UniProtKB-SubCell"/>
</dbReference>
<dbReference type="Proteomes" id="UP000472264">
    <property type="component" value="Chromosome 8"/>
</dbReference>
<dbReference type="SMART" id="SM00207">
    <property type="entry name" value="TNF"/>
    <property type="match status" value="1"/>
</dbReference>
<dbReference type="PANTHER" id="PTHR11471:SF34">
    <property type="entry name" value="TUMOR NECROSIS FACTOR LIGAND SUPERFAMILY MEMBER 14"/>
    <property type="match status" value="1"/>
</dbReference>
<keyword evidence="5" id="KW-1133">Transmembrane helix</keyword>
<dbReference type="Pfam" id="PF00229">
    <property type="entry name" value="TNF"/>
    <property type="match status" value="1"/>
</dbReference>
<dbReference type="PROSITE" id="PS50049">
    <property type="entry name" value="THD_2"/>
    <property type="match status" value="1"/>
</dbReference>
<name>A0A665VN70_ECHNA</name>
<comment type="subcellular location">
    <subcellularLocation>
        <location evidence="1">Membrane</location>
    </subcellularLocation>
</comment>
<reference evidence="7" key="1">
    <citation type="submission" date="2021-04" db="EMBL/GenBank/DDBJ databases">
        <authorList>
            <consortium name="Wellcome Sanger Institute Data Sharing"/>
        </authorList>
    </citation>
    <scope>NUCLEOTIDE SEQUENCE [LARGE SCALE GENOMIC DNA]</scope>
</reference>
<dbReference type="OMA" id="EACFIYG"/>
<dbReference type="FunCoup" id="A0A665VN70">
    <property type="interactions" value="427"/>
</dbReference>